<feature type="signal peptide" evidence="2">
    <location>
        <begin position="1"/>
        <end position="19"/>
    </location>
</feature>
<evidence type="ECO:0000313" key="4">
    <source>
        <dbReference type="Proteomes" id="UP000604730"/>
    </source>
</evidence>
<proteinExistence type="predicted"/>
<feature type="region of interest" description="Disordered" evidence="1">
    <location>
        <begin position="25"/>
        <end position="88"/>
    </location>
</feature>
<reference evidence="3 4" key="1">
    <citation type="submission" date="2021-01" db="EMBL/GenBank/DDBJ databases">
        <title>Isolation and description of Catonella massiliensis sp. nov., a novel Catonella species, isolated from a stable periodontitis subject.</title>
        <authorList>
            <person name="Antezack A."/>
            <person name="Boxberger M."/>
            <person name="La Scola B."/>
            <person name="Monnet-Corti V."/>
        </authorList>
    </citation>
    <scope>NUCLEOTIDE SEQUENCE [LARGE SCALE GENOMIC DNA]</scope>
    <source>
        <strain evidence="3 4">Marseille-Q4567</strain>
    </source>
</reference>
<evidence type="ECO:0008006" key="5">
    <source>
        <dbReference type="Google" id="ProtNLM"/>
    </source>
</evidence>
<evidence type="ECO:0000256" key="2">
    <source>
        <dbReference type="SAM" id="SignalP"/>
    </source>
</evidence>
<feature type="chain" id="PRO_5045953843" description="DUF4358 domain-containing protein" evidence="2">
    <location>
        <begin position="20"/>
        <end position="229"/>
    </location>
</feature>
<organism evidence="3 4">
    <name type="scientific">Catonella massiliensis</name>
    <dbReference type="NCBI Taxonomy" id="2799636"/>
    <lineage>
        <taxon>Bacteria</taxon>
        <taxon>Bacillati</taxon>
        <taxon>Bacillota</taxon>
        <taxon>Clostridia</taxon>
        <taxon>Lachnospirales</taxon>
        <taxon>Lachnospiraceae</taxon>
        <taxon>Catonella</taxon>
    </lineage>
</organism>
<keyword evidence="4" id="KW-1185">Reference proteome</keyword>
<comment type="caution">
    <text evidence="3">The sequence shown here is derived from an EMBL/GenBank/DDBJ whole genome shotgun (WGS) entry which is preliminary data.</text>
</comment>
<dbReference type="PROSITE" id="PS51257">
    <property type="entry name" value="PROKAR_LIPOPROTEIN"/>
    <property type="match status" value="1"/>
</dbReference>
<dbReference type="Proteomes" id="UP000604730">
    <property type="component" value="Unassembled WGS sequence"/>
</dbReference>
<dbReference type="EMBL" id="JAEPRJ010000001">
    <property type="protein sequence ID" value="MBK5897973.1"/>
    <property type="molecule type" value="Genomic_DNA"/>
</dbReference>
<sequence length="229" mass="24199">MKKNLALLLCAGLSLTLFACGGNNSKSSSAANTTSVENNSKTSKGTASPSASSTGNNSSDKINGSNSTGSESSGTASNGSDTGSTSENDISGVKLTELLDKICKDTKVPMNEIFELNKENFEIYSFIKWTDGIEAACSEGQISTDAHSLVLIRANGADTKTMALDIAAKADPRKWICVGAEVGKVLYTDKYVLMVMTYKDAYEGINSNFEKLVGVKVQTIDMKKSGNLE</sequence>
<dbReference type="RefSeq" id="WP_208429426.1">
    <property type="nucleotide sequence ID" value="NZ_JAEPRJ010000001.1"/>
</dbReference>
<evidence type="ECO:0000313" key="3">
    <source>
        <dbReference type="EMBL" id="MBK5897973.1"/>
    </source>
</evidence>
<gene>
    <name evidence="3" type="ORF">JJN12_09315</name>
</gene>
<evidence type="ECO:0000256" key="1">
    <source>
        <dbReference type="SAM" id="MobiDB-lite"/>
    </source>
</evidence>
<accession>A0ABS1J1F5</accession>
<protein>
    <recommendedName>
        <fullName evidence="5">DUF4358 domain-containing protein</fullName>
    </recommendedName>
</protein>
<name>A0ABS1J1F5_9FIRM</name>
<feature type="compositionally biased region" description="Low complexity" evidence="1">
    <location>
        <begin position="25"/>
        <end position="80"/>
    </location>
</feature>
<keyword evidence="2" id="KW-0732">Signal</keyword>